<organism evidence="1 2">
    <name type="scientific">Achromobacter arsenitoxydans SY8</name>
    <dbReference type="NCBI Taxonomy" id="477184"/>
    <lineage>
        <taxon>Bacteria</taxon>
        <taxon>Pseudomonadati</taxon>
        <taxon>Pseudomonadota</taxon>
        <taxon>Betaproteobacteria</taxon>
        <taxon>Burkholderiales</taxon>
        <taxon>Alcaligenaceae</taxon>
        <taxon>Achromobacter</taxon>
    </lineage>
</organism>
<dbReference type="Proteomes" id="UP000003113">
    <property type="component" value="Unassembled WGS sequence"/>
</dbReference>
<sequence>MLFGLVRAGKGLWHAHCIGSRRGDAVAWCGAIREQGMRKGLIGVLLWLALLAGCNGEPAYQGVSFITYNYTPWNLESVQLRDASGNSAGSGAIPAGGGEGRVACCYTLKGTDFTVTWSGGDAVLMRKHMFDGKYEDVIFKKEAALQFPATKVPEGEGSLILELHIYPDEHMELALSRKLLGQVRIPIVDTIRWLYQNHRDQLVGYKNVDELADVLPKVAKQGWMQYRIEDAEDMRAYMFLYFTVASNFDKDAQMAAILKDPNRKPGAFGRAVASLPKEKLTQLKASGTPPGDKNV</sequence>
<reference evidence="1 2" key="1">
    <citation type="journal article" date="2012" name="J. Bacteriol.">
        <title>Genome sequence of the highly efficient arsenite-oxidizing bacterium Achromobacter arsenitoxydans SY8.</title>
        <authorList>
            <person name="Li X."/>
            <person name="Hu Y."/>
            <person name="Gong J."/>
            <person name="Lin Y."/>
            <person name="Johnstone L."/>
            <person name="Rensing C."/>
            <person name="Wang G."/>
        </authorList>
    </citation>
    <scope>NUCLEOTIDE SEQUENCE [LARGE SCALE GENOMIC DNA]</scope>
    <source>
        <strain evidence="1 2">SY8</strain>
    </source>
</reference>
<keyword evidence="2" id="KW-1185">Reference proteome</keyword>
<name>H0F3B0_9BURK</name>
<protein>
    <recommendedName>
        <fullName evidence="3">DUF3304 domain-containing protein</fullName>
    </recommendedName>
</protein>
<proteinExistence type="predicted"/>
<evidence type="ECO:0000313" key="2">
    <source>
        <dbReference type="Proteomes" id="UP000003113"/>
    </source>
</evidence>
<accession>H0F3B0</accession>
<comment type="caution">
    <text evidence="1">The sequence shown here is derived from an EMBL/GenBank/DDBJ whole genome shotgun (WGS) entry which is preliminary data.</text>
</comment>
<dbReference type="STRING" id="477184.KYC_06250"/>
<dbReference type="PATRIC" id="fig|477184.5.peg.1238"/>
<evidence type="ECO:0008006" key="3">
    <source>
        <dbReference type="Google" id="ProtNLM"/>
    </source>
</evidence>
<gene>
    <name evidence="1" type="ORF">KYC_06250</name>
</gene>
<dbReference type="EMBL" id="AGUF01000029">
    <property type="protein sequence ID" value="EHK67164.1"/>
    <property type="molecule type" value="Genomic_DNA"/>
</dbReference>
<dbReference type="RefSeq" id="WP_008159996.1">
    <property type="nucleotide sequence ID" value="NZ_AGUF01000029.1"/>
</dbReference>
<dbReference type="AlphaFoldDB" id="H0F3B0"/>
<evidence type="ECO:0000313" key="1">
    <source>
        <dbReference type="EMBL" id="EHK67164.1"/>
    </source>
</evidence>